<dbReference type="RefSeq" id="WP_306728158.1">
    <property type="nucleotide sequence ID" value="NZ_JAVDDT010000003.1"/>
</dbReference>
<evidence type="ECO:0000256" key="10">
    <source>
        <dbReference type="SAM" id="MobiDB-lite"/>
    </source>
</evidence>
<evidence type="ECO:0000256" key="9">
    <source>
        <dbReference type="HAMAP-Rule" id="MF_02095"/>
    </source>
</evidence>
<organism evidence="11 12">
    <name type="scientific">Natronospira bacteriovora</name>
    <dbReference type="NCBI Taxonomy" id="3069753"/>
    <lineage>
        <taxon>Bacteria</taxon>
        <taxon>Pseudomonadati</taxon>
        <taxon>Pseudomonadota</taxon>
        <taxon>Gammaproteobacteria</taxon>
        <taxon>Natronospirales</taxon>
        <taxon>Natronospiraceae</taxon>
        <taxon>Natronospira</taxon>
    </lineage>
</organism>
<evidence type="ECO:0000256" key="4">
    <source>
        <dbReference type="ARBA" id="ARBA00022519"/>
    </source>
</evidence>
<keyword evidence="5 9" id="KW-0479">Metal-binding</keyword>
<comment type="catalytic activity">
    <reaction evidence="1 9">
        <text>adenosine 3',5'-bisphosphate + H2O = AMP + phosphate</text>
        <dbReference type="Rhea" id="RHEA:10040"/>
        <dbReference type="ChEBI" id="CHEBI:15377"/>
        <dbReference type="ChEBI" id="CHEBI:43474"/>
        <dbReference type="ChEBI" id="CHEBI:58343"/>
        <dbReference type="ChEBI" id="CHEBI:456215"/>
        <dbReference type="EC" id="3.1.3.7"/>
    </reaction>
</comment>
<keyword evidence="8 9" id="KW-0472">Membrane</keyword>
<evidence type="ECO:0000256" key="6">
    <source>
        <dbReference type="ARBA" id="ARBA00022801"/>
    </source>
</evidence>
<dbReference type="EMBL" id="JAVDDT010000003">
    <property type="protein sequence ID" value="MDQ2069661.1"/>
    <property type="molecule type" value="Genomic_DNA"/>
</dbReference>
<keyword evidence="4 9" id="KW-0997">Cell inner membrane</keyword>
<dbReference type="GO" id="GO:0008441">
    <property type="term" value="F:3'(2'),5'-bisphosphate nucleotidase activity"/>
    <property type="evidence" value="ECO:0007669"/>
    <property type="project" value="UniProtKB-EC"/>
</dbReference>
<comment type="similarity">
    <text evidence="2 9">Belongs to the inositol monophosphatase superfamily. CysQ family.</text>
</comment>
<dbReference type="NCBIfam" id="TIGR01331">
    <property type="entry name" value="bisphos_cysQ"/>
    <property type="match status" value="1"/>
</dbReference>
<dbReference type="InterPro" id="IPR020550">
    <property type="entry name" value="Inositol_monophosphatase_CS"/>
</dbReference>
<evidence type="ECO:0000256" key="7">
    <source>
        <dbReference type="ARBA" id="ARBA00022842"/>
    </source>
</evidence>
<dbReference type="PANTHER" id="PTHR43028:SF5">
    <property type="entry name" value="3'(2'),5'-BISPHOSPHATE NUCLEOTIDASE 1"/>
    <property type="match status" value="1"/>
</dbReference>
<keyword evidence="12" id="KW-1185">Reference proteome</keyword>
<feature type="binding site" evidence="9">
    <location>
        <position position="66"/>
    </location>
    <ligand>
        <name>Mg(2+)</name>
        <dbReference type="ChEBI" id="CHEBI:18420"/>
        <label>1</label>
    </ligand>
</feature>
<feature type="binding site" evidence="9">
    <location>
        <position position="86"/>
    </location>
    <ligand>
        <name>Mg(2+)</name>
        <dbReference type="ChEBI" id="CHEBI:18420"/>
        <label>1</label>
    </ligand>
</feature>
<dbReference type="InterPro" id="IPR000760">
    <property type="entry name" value="Inositol_monophosphatase-like"/>
</dbReference>
<dbReference type="Pfam" id="PF00459">
    <property type="entry name" value="Inositol_P"/>
    <property type="match status" value="1"/>
</dbReference>
<accession>A0ABU0W6M8</accession>
<feature type="binding site" evidence="9">
    <location>
        <begin position="88"/>
        <end position="91"/>
    </location>
    <ligand>
        <name>substrate</name>
    </ligand>
</feature>
<reference evidence="11 12" key="1">
    <citation type="submission" date="2023-08" db="EMBL/GenBank/DDBJ databases">
        <title>Whole-genome sequencing of halo(alkali)philic microorganisms from hypersaline lakes.</title>
        <authorList>
            <person name="Sorokin D.Y."/>
            <person name="Abbas B."/>
            <person name="Merkel A.Y."/>
        </authorList>
    </citation>
    <scope>NUCLEOTIDE SEQUENCE [LARGE SCALE GENOMIC DNA]</scope>
    <source>
        <strain evidence="11 12">AB-CW4</strain>
    </source>
</reference>
<dbReference type="Gene3D" id="3.30.540.10">
    <property type="entry name" value="Fructose-1,6-Bisphosphatase, subunit A, domain 1"/>
    <property type="match status" value="1"/>
</dbReference>
<feature type="binding site" evidence="9">
    <location>
        <position position="88"/>
    </location>
    <ligand>
        <name>Mg(2+)</name>
        <dbReference type="ChEBI" id="CHEBI:18420"/>
        <label>1</label>
    </ligand>
</feature>
<evidence type="ECO:0000256" key="3">
    <source>
        <dbReference type="ARBA" id="ARBA00022475"/>
    </source>
</evidence>
<dbReference type="PRINTS" id="PR00377">
    <property type="entry name" value="IMPHPHTASES"/>
</dbReference>
<evidence type="ECO:0000313" key="12">
    <source>
        <dbReference type="Proteomes" id="UP001239019"/>
    </source>
</evidence>
<dbReference type="PROSITE" id="PS00630">
    <property type="entry name" value="IMP_2"/>
    <property type="match status" value="1"/>
</dbReference>
<comment type="caution">
    <text evidence="11">The sequence shown here is derived from an EMBL/GenBank/DDBJ whole genome shotgun (WGS) entry which is preliminary data.</text>
</comment>
<feature type="binding site" evidence="9">
    <location>
        <position position="86"/>
    </location>
    <ligand>
        <name>Mg(2+)</name>
        <dbReference type="ChEBI" id="CHEBI:18420"/>
        <label>2</label>
    </ligand>
</feature>
<feature type="region of interest" description="Disordered" evidence="10">
    <location>
        <begin position="139"/>
        <end position="165"/>
    </location>
</feature>
<evidence type="ECO:0000256" key="1">
    <source>
        <dbReference type="ARBA" id="ARBA00001625"/>
    </source>
</evidence>
<sequence>MNNDFLEPLTAIARDAGKAILAVYDTDFDVEQKDDDSPVTRADMAAHRLIVERLAELTPGLPILSEEAADIDWEERRRWQSYWLVDPLDGTKEFVKRNGEFTVNIALINDGVAQVGVVHVPVTGVTYLGCLGVGAYRQEGDGDPQPIQTTRPPAQPMRLMSSRSHGSDAVGNMARRIGDCDIVTAGSSLKFCRIAEGEADIYPRFGPTSEWDTAAAQAVLEAAGGCVIDLEGKPFRYNRKAELLNGHFIAAGDPAVNWIGYLD</sequence>
<feature type="binding site" evidence="9">
    <location>
        <position position="66"/>
    </location>
    <ligand>
        <name>substrate</name>
    </ligand>
</feature>
<comment type="function">
    <text evidence="9">Converts adenosine-3',5'-bisphosphate (PAP) to AMP.</text>
</comment>
<dbReference type="PROSITE" id="PS00629">
    <property type="entry name" value="IMP_1"/>
    <property type="match status" value="1"/>
</dbReference>
<evidence type="ECO:0000256" key="5">
    <source>
        <dbReference type="ARBA" id="ARBA00022723"/>
    </source>
</evidence>
<dbReference type="Gene3D" id="3.40.190.80">
    <property type="match status" value="1"/>
</dbReference>
<keyword evidence="6 9" id="KW-0378">Hydrolase</keyword>
<dbReference type="InterPro" id="IPR006240">
    <property type="entry name" value="CysQ"/>
</dbReference>
<dbReference type="EC" id="3.1.3.7" evidence="9"/>
<dbReference type="CDD" id="cd01638">
    <property type="entry name" value="CysQ"/>
    <property type="match status" value="1"/>
</dbReference>
<keyword evidence="7 9" id="KW-0460">Magnesium</keyword>
<evidence type="ECO:0000256" key="2">
    <source>
        <dbReference type="ARBA" id="ARBA00005289"/>
    </source>
</evidence>
<evidence type="ECO:0000313" key="11">
    <source>
        <dbReference type="EMBL" id="MDQ2069661.1"/>
    </source>
</evidence>
<dbReference type="InterPro" id="IPR020583">
    <property type="entry name" value="Inositol_monoP_metal-BS"/>
</dbReference>
<gene>
    <name evidence="9 11" type="primary">cysQ</name>
    <name evidence="11" type="ORF">RBH19_07235</name>
</gene>
<feature type="binding site" evidence="9">
    <location>
        <position position="89"/>
    </location>
    <ligand>
        <name>Mg(2+)</name>
        <dbReference type="ChEBI" id="CHEBI:18420"/>
        <label>2</label>
    </ligand>
</feature>
<dbReference type="InterPro" id="IPR050725">
    <property type="entry name" value="CysQ/Inositol_MonoPase"/>
</dbReference>
<feature type="binding site" evidence="9">
    <location>
        <position position="212"/>
    </location>
    <ligand>
        <name>Mg(2+)</name>
        <dbReference type="ChEBI" id="CHEBI:18420"/>
        <label>2</label>
    </ligand>
</feature>
<name>A0ABU0W6M8_9GAMM</name>
<dbReference type="Proteomes" id="UP001239019">
    <property type="component" value="Unassembled WGS sequence"/>
</dbReference>
<dbReference type="SUPFAM" id="SSF56655">
    <property type="entry name" value="Carbohydrate phosphatase"/>
    <property type="match status" value="1"/>
</dbReference>
<dbReference type="PANTHER" id="PTHR43028">
    <property type="entry name" value="3'(2'),5'-BISPHOSPHATE NUCLEOTIDASE 1"/>
    <property type="match status" value="1"/>
</dbReference>
<feature type="binding site" evidence="9">
    <location>
        <position position="212"/>
    </location>
    <ligand>
        <name>substrate</name>
    </ligand>
</feature>
<evidence type="ECO:0000256" key="8">
    <source>
        <dbReference type="ARBA" id="ARBA00023136"/>
    </source>
</evidence>
<dbReference type="HAMAP" id="MF_02095">
    <property type="entry name" value="CysQ"/>
    <property type="match status" value="1"/>
</dbReference>
<comment type="cofactor">
    <cofactor evidence="9">
        <name>Mg(2+)</name>
        <dbReference type="ChEBI" id="CHEBI:18420"/>
    </cofactor>
</comment>
<comment type="subcellular location">
    <subcellularLocation>
        <location evidence="9">Cell inner membrane</location>
        <topology evidence="9">Peripheral membrane protein</topology>
        <orientation evidence="9">Cytoplasmic side</orientation>
    </subcellularLocation>
</comment>
<protein>
    <recommendedName>
        <fullName evidence="9">3'(2'),5'-bisphosphate nucleotidase CysQ</fullName>
        <ecNumber evidence="9">3.1.3.7</ecNumber>
    </recommendedName>
    <alternativeName>
        <fullName evidence="9">3'(2'),5-bisphosphonucleoside 3'(2')-phosphohydrolase</fullName>
    </alternativeName>
    <alternativeName>
        <fullName evidence="9">3'-phosphoadenosine 5'-phosphate phosphatase</fullName>
        <shortName evidence="9">PAP phosphatase</shortName>
    </alternativeName>
</protein>
<proteinExistence type="inferred from homology"/>
<keyword evidence="3 9" id="KW-1003">Cell membrane</keyword>